<keyword evidence="5" id="KW-0282">Flagellum</keyword>
<dbReference type="InterPro" id="IPR005648">
    <property type="entry name" value="FlgD"/>
</dbReference>
<evidence type="ECO:0000256" key="3">
    <source>
        <dbReference type="RuleBase" id="RU362076"/>
    </source>
</evidence>
<dbReference type="RefSeq" id="WP_038289121.1">
    <property type="nucleotide sequence ID" value="NZ_BAVR01000028.1"/>
</dbReference>
<gene>
    <name evidence="5" type="ORF">JCM21531_2459</name>
</gene>
<accession>W4V6F3</accession>
<evidence type="ECO:0000256" key="1">
    <source>
        <dbReference type="ARBA" id="ARBA00010577"/>
    </source>
</evidence>
<reference evidence="5" key="1">
    <citation type="journal article" date="2014" name="Genome Announc.">
        <title>Draft Genome Sequence of Clostridium straminisolvens Strain JCM 21531T, Isolated from a Cellulose-Degrading Bacterial Community.</title>
        <authorList>
            <person name="Yuki M."/>
            <person name="Oshima K."/>
            <person name="Suda W."/>
            <person name="Sakamoto M."/>
            <person name="Kitamura K."/>
            <person name="Iida T."/>
            <person name="Hattori M."/>
            <person name="Ohkuma M."/>
        </authorList>
    </citation>
    <scope>NUCLEOTIDE SEQUENCE [LARGE SCALE GENOMIC DNA]</scope>
    <source>
        <strain evidence="5">JCM 21531</strain>
    </source>
</reference>
<comment type="similarity">
    <text evidence="1 3">Belongs to the FlgD family.</text>
</comment>
<comment type="function">
    <text evidence="3">Required for flagellar hook formation. May act as a scaffolding protein.</text>
</comment>
<evidence type="ECO:0000256" key="2">
    <source>
        <dbReference type="ARBA" id="ARBA00022795"/>
    </source>
</evidence>
<dbReference type="EMBL" id="BAVR01000028">
    <property type="protein sequence ID" value="GAE88970.1"/>
    <property type="molecule type" value="Genomic_DNA"/>
</dbReference>
<dbReference type="AlphaFoldDB" id="W4V6F3"/>
<dbReference type="GO" id="GO:0044781">
    <property type="term" value="P:bacterial-type flagellum organization"/>
    <property type="evidence" value="ECO:0007669"/>
    <property type="project" value="UniProtKB-UniRule"/>
</dbReference>
<evidence type="ECO:0000313" key="5">
    <source>
        <dbReference type="EMBL" id="GAE88970.1"/>
    </source>
</evidence>
<keyword evidence="2 3" id="KW-1005">Bacterial flagellum biogenesis</keyword>
<comment type="caution">
    <text evidence="5">The sequence shown here is derived from an EMBL/GenBank/DDBJ whole genome shotgun (WGS) entry which is preliminary data.</text>
</comment>
<dbReference type="Pfam" id="PF03963">
    <property type="entry name" value="FlgD"/>
    <property type="match status" value="1"/>
</dbReference>
<keyword evidence="5" id="KW-0969">Cilium</keyword>
<proteinExistence type="inferred from homology"/>
<keyword evidence="6" id="KW-1185">Reference proteome</keyword>
<name>W4V6F3_9FIRM</name>
<sequence>MAIDAVSHQKTIQEIIDSTANKSNQRKTGELGKDEFLNLLITQLQYQDPLNPVDDKEFISQMAQFSALEQMQNLNTSFSATKAFGMIGKYITANKTNGSSSEASFVEGIVRSVKMEGGKTLLVVDGLDIPVENVLTVSEEYGQFSSSNISQYTGIIGYEVKGSVYDPATGDIIGVSGIVKEIQRGVYENYAVMDGVKVTIAAVDTKVNSADPNFKKDYLEENIGKKVSLVITDAYGYGLQVPVTGILRDFNIAPDGKITGVLDEVYVPVDSISNIKRPSANSIVDDGTEKNPQVEEPQDGEPQNEEPGNV</sequence>
<keyword evidence="5" id="KW-0966">Cell projection</keyword>
<evidence type="ECO:0000313" key="6">
    <source>
        <dbReference type="Proteomes" id="UP000019109"/>
    </source>
</evidence>
<protein>
    <recommendedName>
        <fullName evidence="3">Basal-body rod modification protein FlgD</fullName>
    </recommendedName>
</protein>
<dbReference type="Proteomes" id="UP000019109">
    <property type="component" value="Unassembled WGS sequence"/>
</dbReference>
<feature type="region of interest" description="Disordered" evidence="4">
    <location>
        <begin position="278"/>
        <end position="310"/>
    </location>
</feature>
<dbReference type="OrthoDB" id="280334at2"/>
<organism evidence="5 6">
    <name type="scientific">Acetivibrio straminisolvens JCM 21531</name>
    <dbReference type="NCBI Taxonomy" id="1294263"/>
    <lineage>
        <taxon>Bacteria</taxon>
        <taxon>Bacillati</taxon>
        <taxon>Bacillota</taxon>
        <taxon>Clostridia</taxon>
        <taxon>Eubacteriales</taxon>
        <taxon>Oscillospiraceae</taxon>
        <taxon>Acetivibrio</taxon>
    </lineage>
</organism>
<dbReference type="STRING" id="1294263.JCM21531_2459"/>
<evidence type="ECO:0000256" key="4">
    <source>
        <dbReference type="SAM" id="MobiDB-lite"/>
    </source>
</evidence>